<gene>
    <name evidence="1" type="ORF">GO620_010610</name>
</gene>
<sequence>MLFLIILILTFAGGYIFTWWAGAIIAFVAAFYAGKKPAQAFWSGFGGIAISWIILALLKTIPNDHILADRVTKMMHLPNWIELLLITALIGGLVGGMASLSGFLVRRVIFK</sequence>
<dbReference type="AlphaFoldDB" id="A0A6I4HZ57"/>
<dbReference type="Proteomes" id="UP000429232">
    <property type="component" value="Chromosome"/>
</dbReference>
<protein>
    <submittedName>
        <fullName evidence="1">Uncharacterized protein</fullName>
    </submittedName>
</protein>
<organism evidence="1 2">
    <name type="scientific">Mucilaginibacter ginkgonis</name>
    <dbReference type="NCBI Taxonomy" id="2682091"/>
    <lineage>
        <taxon>Bacteria</taxon>
        <taxon>Pseudomonadati</taxon>
        <taxon>Bacteroidota</taxon>
        <taxon>Sphingobacteriia</taxon>
        <taxon>Sphingobacteriales</taxon>
        <taxon>Sphingobacteriaceae</taxon>
        <taxon>Mucilaginibacter</taxon>
    </lineage>
</organism>
<accession>A0A6I4HZ57</accession>
<evidence type="ECO:0000313" key="1">
    <source>
        <dbReference type="EMBL" id="QQL48633.1"/>
    </source>
</evidence>
<name>A0A6I4HZ57_9SPHI</name>
<keyword evidence="2" id="KW-1185">Reference proteome</keyword>
<reference evidence="1 2" key="1">
    <citation type="submission" date="2020-12" db="EMBL/GenBank/DDBJ databases">
        <title>HMF7856_wgs.fasta genome submission.</title>
        <authorList>
            <person name="Kang H."/>
            <person name="Kim H."/>
            <person name="Joh K."/>
        </authorList>
    </citation>
    <scope>NUCLEOTIDE SEQUENCE [LARGE SCALE GENOMIC DNA]</scope>
    <source>
        <strain evidence="1 2">HMF7856</strain>
    </source>
</reference>
<proteinExistence type="predicted"/>
<evidence type="ECO:0000313" key="2">
    <source>
        <dbReference type="Proteomes" id="UP000429232"/>
    </source>
</evidence>
<dbReference type="KEGG" id="mgik:GO620_010610"/>
<dbReference type="EMBL" id="CP066775">
    <property type="protein sequence ID" value="QQL48633.1"/>
    <property type="molecule type" value="Genomic_DNA"/>
</dbReference>
<dbReference type="RefSeq" id="WP_157525305.1">
    <property type="nucleotide sequence ID" value="NZ_CP066775.1"/>
</dbReference>